<gene>
    <name evidence="2" type="ORF">F7231_07950</name>
</gene>
<protein>
    <submittedName>
        <fullName evidence="2">DUF4178 domain-containing protein</fullName>
    </submittedName>
</protein>
<organism evidence="2 3">
    <name type="scientific">Fibrivirga algicola</name>
    <dbReference type="NCBI Taxonomy" id="2950420"/>
    <lineage>
        <taxon>Bacteria</taxon>
        <taxon>Pseudomonadati</taxon>
        <taxon>Bacteroidota</taxon>
        <taxon>Cytophagia</taxon>
        <taxon>Cytophagales</taxon>
        <taxon>Spirosomataceae</taxon>
        <taxon>Fibrivirga</taxon>
    </lineage>
</organism>
<keyword evidence="1" id="KW-1133">Transmembrane helix</keyword>
<dbReference type="EMBL" id="WAEL01000002">
    <property type="protein sequence ID" value="NID10104.1"/>
    <property type="molecule type" value="Genomic_DNA"/>
</dbReference>
<keyword evidence="1" id="KW-0472">Membrane</keyword>
<sequence>MTNSLPIDAQPWPTPDTVTCPNCSTELTYYDPNSSFYGCPTCKKLFKAEYDNKPEVIPHTRPNQNETIHIAIGTEGYLNGLWVRLVGVMVKQEKGTNYQWREYILLLKDATTRQLAEFNGHWMWIGPAANPHTITTFDDKATFSGNDDEYRLYARYQAELITAVGEFDWNMLDDESLTIEEYINPPKMLVNEKDNRRNDWYEATYLSKKDVTKAFGLDTNSLPDPYGVGAIQPNNFAERWPAIWQLTLLAIVAVIGIHVVNLAFRPAKKVHTETLTSAALFQSGYESTATRAVQRSIDSAKVAQTQPTPKMVRTQSFVIDGPTAVDIDFRSDVDNTWVEFATELVNEQTNQRYIFTEAVEYYHGYSDGENWTEGGTESSATLSKIPTGQYHMEITPYTQYGQPLSFSVKVGQNTSLISNVLLLIGLLALYPIYILIRGSGFETLRWQQSDFGPQDAEE</sequence>
<evidence type="ECO:0000313" key="3">
    <source>
        <dbReference type="Proteomes" id="UP000606008"/>
    </source>
</evidence>
<dbReference type="Proteomes" id="UP000606008">
    <property type="component" value="Unassembled WGS sequence"/>
</dbReference>
<name>A0ABX0QCI9_9BACT</name>
<feature type="transmembrane region" description="Helical" evidence="1">
    <location>
        <begin position="242"/>
        <end position="264"/>
    </location>
</feature>
<accession>A0ABX0QCI9</accession>
<keyword evidence="1" id="KW-0812">Transmembrane</keyword>
<reference evidence="3" key="1">
    <citation type="submission" date="2019-09" db="EMBL/GenBank/DDBJ databases">
        <authorList>
            <person name="Jung D.-H."/>
        </authorList>
    </citation>
    <scope>NUCLEOTIDE SEQUENCE [LARGE SCALE GENOMIC DNA]</scope>
    <source>
        <strain evidence="3">JA-25</strain>
    </source>
</reference>
<dbReference type="RefSeq" id="WP_166691508.1">
    <property type="nucleotide sequence ID" value="NZ_WAEL01000002.1"/>
</dbReference>
<evidence type="ECO:0000256" key="1">
    <source>
        <dbReference type="SAM" id="Phobius"/>
    </source>
</evidence>
<evidence type="ECO:0000313" key="2">
    <source>
        <dbReference type="EMBL" id="NID10104.1"/>
    </source>
</evidence>
<feature type="transmembrane region" description="Helical" evidence="1">
    <location>
        <begin position="416"/>
        <end position="436"/>
    </location>
</feature>
<comment type="caution">
    <text evidence="2">The sequence shown here is derived from an EMBL/GenBank/DDBJ whole genome shotgun (WGS) entry which is preliminary data.</text>
</comment>
<reference evidence="3" key="2">
    <citation type="submission" date="2023-07" db="EMBL/GenBank/DDBJ databases">
        <authorList>
            <person name="Jung D.-H."/>
        </authorList>
    </citation>
    <scope>NUCLEOTIDE SEQUENCE [LARGE SCALE GENOMIC DNA]</scope>
    <source>
        <strain evidence="3">JA-25</strain>
    </source>
</reference>
<keyword evidence="3" id="KW-1185">Reference proteome</keyword>
<proteinExistence type="predicted"/>